<feature type="binding site" evidence="9">
    <location>
        <position position="100"/>
    </location>
    <ligand>
        <name>L-glutamine</name>
        <dbReference type="ChEBI" id="CHEBI:58359"/>
    </ligand>
</feature>
<comment type="similarity">
    <text evidence="2">Belongs to the asparagine synthetase family.</text>
</comment>
<dbReference type="EC" id="6.3.5.4" evidence="3"/>
<evidence type="ECO:0000256" key="2">
    <source>
        <dbReference type="ARBA" id="ARBA00005752"/>
    </source>
</evidence>
<evidence type="ECO:0000256" key="8">
    <source>
        <dbReference type="PIRSR" id="PIRSR001589-1"/>
    </source>
</evidence>
<dbReference type="PIRSF" id="PIRSF001589">
    <property type="entry name" value="Asn_synthetase_glu-h"/>
    <property type="match status" value="1"/>
</dbReference>
<dbReference type="InterPro" id="IPR006426">
    <property type="entry name" value="Asn_synth_AEB"/>
</dbReference>
<dbReference type="PANTHER" id="PTHR43284:SF1">
    <property type="entry name" value="ASPARAGINE SYNTHETASE"/>
    <property type="match status" value="1"/>
</dbReference>
<dbReference type="Proteomes" id="UP000243679">
    <property type="component" value="Chromosome"/>
</dbReference>
<evidence type="ECO:0000256" key="7">
    <source>
        <dbReference type="ARBA" id="ARBA00048741"/>
    </source>
</evidence>
<dbReference type="GO" id="GO:0005524">
    <property type="term" value="F:ATP binding"/>
    <property type="evidence" value="ECO:0007669"/>
    <property type="project" value="UniProtKB-KW"/>
</dbReference>
<reference evidence="12 13" key="1">
    <citation type="journal article" date="2017" name="ISME J.">
        <title>An acid-tolerant ammonia-oxidizing ?-proteobacterium from soil.</title>
        <authorList>
            <person name="Hayatsu M."/>
            <person name="Tago K."/>
            <person name="Uchiyama I."/>
            <person name="Toyoda A."/>
            <person name="Wang Y."/>
            <person name="Shimomura Y."/>
            <person name="Okubo T."/>
            <person name="Kurisu F."/>
            <person name="Hirono Y."/>
            <person name="Nonaka K."/>
            <person name="Akiyama H."/>
            <person name="Itoh T."/>
            <person name="Takami H."/>
        </authorList>
    </citation>
    <scope>NUCLEOTIDE SEQUENCE [LARGE SCALE GENOMIC DNA]</scope>
    <source>
        <strain evidence="12 13">TAO100</strain>
    </source>
</reference>
<dbReference type="OrthoDB" id="9763290at2"/>
<feature type="domain" description="Glutamine amidotransferase type-2" evidence="11">
    <location>
        <begin position="2"/>
        <end position="214"/>
    </location>
</feature>
<dbReference type="PANTHER" id="PTHR43284">
    <property type="entry name" value="ASPARAGINE SYNTHETASE (GLUTAMINE-HYDROLYZING)"/>
    <property type="match status" value="1"/>
</dbReference>
<dbReference type="AlphaFoldDB" id="A0A1Q2SNB1"/>
<dbReference type="GO" id="GO:0006529">
    <property type="term" value="P:asparagine biosynthetic process"/>
    <property type="evidence" value="ECO:0007669"/>
    <property type="project" value="UniProtKB-KW"/>
</dbReference>
<dbReference type="InterPro" id="IPR051786">
    <property type="entry name" value="ASN_synthetase/amidase"/>
</dbReference>
<dbReference type="Pfam" id="PF13537">
    <property type="entry name" value="GATase_7"/>
    <property type="match status" value="1"/>
</dbReference>
<evidence type="ECO:0000256" key="9">
    <source>
        <dbReference type="PIRSR" id="PIRSR001589-2"/>
    </source>
</evidence>
<keyword evidence="6 8" id="KW-0315">Glutamine amidotransferase</keyword>
<proteinExistence type="inferred from homology"/>
<dbReference type="KEGG" id="ntt:TAO_1219"/>
<dbReference type="Pfam" id="PF00733">
    <property type="entry name" value="Asn_synthase"/>
    <property type="match status" value="1"/>
</dbReference>
<keyword evidence="5 9" id="KW-0067">ATP-binding</keyword>
<feature type="binding site" evidence="9">
    <location>
        <begin position="363"/>
        <end position="364"/>
    </location>
    <ligand>
        <name>ATP</name>
        <dbReference type="ChEBI" id="CHEBI:30616"/>
    </ligand>
</feature>
<evidence type="ECO:0000256" key="5">
    <source>
        <dbReference type="ARBA" id="ARBA00022840"/>
    </source>
</evidence>
<dbReference type="CDD" id="cd01991">
    <property type="entry name" value="Asn_synthase_B_C"/>
    <property type="match status" value="1"/>
</dbReference>
<name>A0A1Q2SNB1_9GAMM</name>
<feature type="site" description="Important for beta-aspartyl-AMP intermediate formation" evidence="10">
    <location>
        <position position="365"/>
    </location>
</feature>
<keyword evidence="4 9" id="KW-0547">Nucleotide-binding</keyword>
<dbReference type="SUPFAM" id="SSF56235">
    <property type="entry name" value="N-terminal nucleophile aminohydrolases (Ntn hydrolases)"/>
    <property type="match status" value="1"/>
</dbReference>
<organism evidence="12 13">
    <name type="scientific">Candidatus Nitrosoglobus terrae</name>
    <dbReference type="NCBI Taxonomy" id="1630141"/>
    <lineage>
        <taxon>Bacteria</taxon>
        <taxon>Pseudomonadati</taxon>
        <taxon>Pseudomonadota</taxon>
        <taxon>Gammaproteobacteria</taxon>
        <taxon>Chromatiales</taxon>
        <taxon>Chromatiaceae</taxon>
        <taxon>Candidatus Nitrosoglobus</taxon>
    </lineage>
</organism>
<dbReference type="InterPro" id="IPR029055">
    <property type="entry name" value="Ntn_hydrolases_N"/>
</dbReference>
<dbReference type="PROSITE" id="PS51278">
    <property type="entry name" value="GATASE_TYPE_2"/>
    <property type="match status" value="1"/>
</dbReference>
<comment type="catalytic activity">
    <reaction evidence="7">
        <text>L-aspartate + L-glutamine + ATP + H2O = L-asparagine + L-glutamate + AMP + diphosphate + H(+)</text>
        <dbReference type="Rhea" id="RHEA:12228"/>
        <dbReference type="ChEBI" id="CHEBI:15377"/>
        <dbReference type="ChEBI" id="CHEBI:15378"/>
        <dbReference type="ChEBI" id="CHEBI:29985"/>
        <dbReference type="ChEBI" id="CHEBI:29991"/>
        <dbReference type="ChEBI" id="CHEBI:30616"/>
        <dbReference type="ChEBI" id="CHEBI:33019"/>
        <dbReference type="ChEBI" id="CHEBI:58048"/>
        <dbReference type="ChEBI" id="CHEBI:58359"/>
        <dbReference type="ChEBI" id="CHEBI:456215"/>
        <dbReference type="EC" id="6.3.5.4"/>
    </reaction>
</comment>
<dbReference type="InterPro" id="IPR017932">
    <property type="entry name" value="GATase_2_dom"/>
</dbReference>
<dbReference type="CDD" id="cd00712">
    <property type="entry name" value="AsnB"/>
    <property type="match status" value="1"/>
</dbReference>
<evidence type="ECO:0000313" key="12">
    <source>
        <dbReference type="EMBL" id="BAW80589.1"/>
    </source>
</evidence>
<dbReference type="InterPro" id="IPR001962">
    <property type="entry name" value="Asn_synthase"/>
</dbReference>
<keyword evidence="8" id="KW-0061">Asparagine biosynthesis</keyword>
<evidence type="ECO:0000256" key="10">
    <source>
        <dbReference type="PIRSR" id="PIRSR001589-3"/>
    </source>
</evidence>
<dbReference type="Gene3D" id="3.40.50.620">
    <property type="entry name" value="HUPs"/>
    <property type="match status" value="2"/>
</dbReference>
<keyword evidence="12" id="KW-0808">Transferase</keyword>
<feature type="binding site" evidence="9">
    <location>
        <position position="291"/>
    </location>
    <ligand>
        <name>ATP</name>
        <dbReference type="ChEBI" id="CHEBI:30616"/>
    </ligand>
</feature>
<evidence type="ECO:0000256" key="6">
    <source>
        <dbReference type="ARBA" id="ARBA00022962"/>
    </source>
</evidence>
<dbReference type="GO" id="GO:0016740">
    <property type="term" value="F:transferase activity"/>
    <property type="evidence" value="ECO:0007669"/>
    <property type="project" value="UniProtKB-KW"/>
</dbReference>
<evidence type="ECO:0000256" key="3">
    <source>
        <dbReference type="ARBA" id="ARBA00012737"/>
    </source>
</evidence>
<dbReference type="RefSeq" id="WP_096527116.1">
    <property type="nucleotide sequence ID" value="NZ_AP014836.1"/>
</dbReference>
<feature type="active site" description="For GATase activity" evidence="8">
    <location>
        <position position="2"/>
    </location>
</feature>
<keyword evidence="13" id="KW-1185">Reference proteome</keyword>
<dbReference type="NCBIfam" id="TIGR01536">
    <property type="entry name" value="asn_synth_AEB"/>
    <property type="match status" value="1"/>
</dbReference>
<comment type="pathway">
    <text evidence="1">Amino-acid biosynthesis; L-asparagine biosynthesis; L-asparagine from L-aspartate (L-Gln route): step 1/1.</text>
</comment>
<gene>
    <name evidence="12" type="ORF">TAO_1219</name>
</gene>
<dbReference type="InterPro" id="IPR017539">
    <property type="entry name" value="XrtA_amidotfase"/>
</dbReference>
<dbReference type="SUPFAM" id="SSF52402">
    <property type="entry name" value="Adenine nucleotide alpha hydrolases-like"/>
    <property type="match status" value="1"/>
</dbReference>
<evidence type="ECO:0000259" key="11">
    <source>
        <dbReference type="PROSITE" id="PS51278"/>
    </source>
</evidence>
<evidence type="ECO:0000256" key="4">
    <source>
        <dbReference type="ARBA" id="ARBA00022741"/>
    </source>
</evidence>
<dbReference type="GO" id="GO:0004066">
    <property type="term" value="F:asparagine synthase (glutamine-hydrolyzing) activity"/>
    <property type="evidence" value="ECO:0007669"/>
    <property type="project" value="UniProtKB-EC"/>
</dbReference>
<accession>A0A1Q2SNB1</accession>
<keyword evidence="8" id="KW-0028">Amino-acid biosynthesis</keyword>
<evidence type="ECO:0000313" key="13">
    <source>
        <dbReference type="Proteomes" id="UP000243679"/>
    </source>
</evidence>
<sequence>MCGIAGIFDLYERRPIDADILSRMNDIQSHRGPDDRGIHIESGIGFAHRRLSIIDLSFGHQPLSNEDGTVWVIFNGEIYNFKALMDDLSRRGHIFRTRCDTEVIVHAWEEWGEKCVHRFRGMFAFAIWDRKQETVFLARDRLGIKPLYYGLLPDKRLVFGSELKALLVHPDLPRHLDPLAVEDYFAFGYIPDPRTIFSSVHKLAPGHTLTLCRGSVIPEPRQYWDAIFEPRALELEETIEKTLVEKIREAVDIRLIADVPLGAFLSGGVDSSAVVAMMAQLSDKPVHTCSIGFSDPAFDESNYAQQVAHRYGTDHYHAQVNQDDFGLVDRLAGIYDEPYADSSAIPTYRVCELARQQVKVALSGDGGDELFAGYRRYRWHLHEQRIRDLLPLSLRRPLFGRLGRIYPKLDWAPRVFRAKTTFQALARDTVEAYFHSVAIISEGLRNSFFSEDMRRDLQGYSALEVLKEHACHGPKHPLLQVQYLDMKTYLPGDILTKVDRASMAHGLEVRVPLLDHPLVEWVGTLDPSLKYQSGEGKYIFKRALRPYLSDEILYRPKMGFAVPLAAWFRGPLRERVRTVVTGRNLTETGFFEMKSLQRLVDQHLSGLRDYSAPIWSLLMFEAFLRQTLKGESAITHESESPFRKVV</sequence>
<dbReference type="GO" id="GO:0005829">
    <property type="term" value="C:cytosol"/>
    <property type="evidence" value="ECO:0007669"/>
    <property type="project" value="TreeGrafter"/>
</dbReference>
<dbReference type="NCBIfam" id="TIGR03108">
    <property type="entry name" value="eps_aminotran_1"/>
    <property type="match status" value="1"/>
</dbReference>
<dbReference type="InterPro" id="IPR014729">
    <property type="entry name" value="Rossmann-like_a/b/a_fold"/>
</dbReference>
<dbReference type="EMBL" id="AP014836">
    <property type="protein sequence ID" value="BAW80589.1"/>
    <property type="molecule type" value="Genomic_DNA"/>
</dbReference>
<evidence type="ECO:0000256" key="1">
    <source>
        <dbReference type="ARBA" id="ARBA00005187"/>
    </source>
</evidence>
<protein>
    <recommendedName>
        <fullName evidence="3">asparagine synthase (glutamine-hydrolyzing)</fullName>
        <ecNumber evidence="3">6.3.5.4</ecNumber>
    </recommendedName>
</protein>
<dbReference type="InterPro" id="IPR033738">
    <property type="entry name" value="AsnB_N"/>
</dbReference>
<dbReference type="Gene3D" id="3.60.20.10">
    <property type="entry name" value="Glutamine Phosphoribosylpyrophosphate, subunit 1, domain 1"/>
    <property type="match status" value="1"/>
</dbReference>